<proteinExistence type="predicted"/>
<comment type="caution">
    <text evidence="1">The sequence shown here is derived from an EMBL/GenBank/DDBJ whole genome shotgun (WGS) entry which is preliminary data.</text>
</comment>
<evidence type="ECO:0000313" key="1">
    <source>
        <dbReference type="EMBL" id="KAH7996468.1"/>
    </source>
</evidence>
<evidence type="ECO:0000313" key="2">
    <source>
        <dbReference type="Proteomes" id="UP000827872"/>
    </source>
</evidence>
<reference evidence="1" key="1">
    <citation type="submission" date="2021-08" db="EMBL/GenBank/DDBJ databases">
        <title>The first chromosome-level gecko genome reveals the dynamic sex chromosomes of Neotropical dwarf geckos (Sphaerodactylidae: Sphaerodactylus).</title>
        <authorList>
            <person name="Pinto B.J."/>
            <person name="Keating S.E."/>
            <person name="Gamble T."/>
        </authorList>
    </citation>
    <scope>NUCLEOTIDE SEQUENCE</scope>
    <source>
        <strain evidence="1">TG3544</strain>
    </source>
</reference>
<keyword evidence="2" id="KW-1185">Reference proteome</keyword>
<protein>
    <submittedName>
        <fullName evidence="1">Uncharacterized protein</fullName>
    </submittedName>
</protein>
<dbReference type="Proteomes" id="UP000827872">
    <property type="component" value="Linkage Group LG15"/>
</dbReference>
<organism evidence="1 2">
    <name type="scientific">Sphaerodactylus townsendi</name>
    <dbReference type="NCBI Taxonomy" id="933632"/>
    <lineage>
        <taxon>Eukaryota</taxon>
        <taxon>Metazoa</taxon>
        <taxon>Chordata</taxon>
        <taxon>Craniata</taxon>
        <taxon>Vertebrata</taxon>
        <taxon>Euteleostomi</taxon>
        <taxon>Lepidosauria</taxon>
        <taxon>Squamata</taxon>
        <taxon>Bifurcata</taxon>
        <taxon>Gekkota</taxon>
        <taxon>Sphaerodactylidae</taxon>
        <taxon>Sphaerodactylus</taxon>
    </lineage>
</organism>
<accession>A0ACB8EVC4</accession>
<gene>
    <name evidence="1" type="ORF">K3G42_006643</name>
</gene>
<dbReference type="EMBL" id="CM037628">
    <property type="protein sequence ID" value="KAH7996468.1"/>
    <property type="molecule type" value="Genomic_DNA"/>
</dbReference>
<sequence>MLNLLIRDLLQSFRNLRCTRASNHVEGAKLPVLFHGNGFTLRPPRVYKESSRCLLAAKFALLLQNGSERLDRHKAKPGNRMPFQVVALLLVSLSFVLMEENGTRANTKILQRRYSEGTIVSDYSKTLDSMLKKKFVDLLLKIRENRMENSIDPSKREVESPIFNTNSQGFEAGSQGTKDFFICLLQQSLILPNGSNQWKDLLKKEFLDCLISADLCRPMWLTLSPRPPTHGVLIVACWSGSPAHTVTSQPPGPGGQRGEGCDAQQAGLMVTPREWAGCGRGGDSVRSRHRAA</sequence>
<name>A0ACB8EVC4_9SAUR</name>